<dbReference type="RefSeq" id="WP_378282790.1">
    <property type="nucleotide sequence ID" value="NZ_JBHSON010000020.1"/>
</dbReference>
<evidence type="ECO:0000313" key="6">
    <source>
        <dbReference type="EMBL" id="MFC5747170.1"/>
    </source>
</evidence>
<dbReference type="PANTHER" id="PTHR43807">
    <property type="entry name" value="FI04487P"/>
    <property type="match status" value="1"/>
</dbReference>
<organism evidence="6 7">
    <name type="scientific">Actinomadura rugatobispora</name>
    <dbReference type="NCBI Taxonomy" id="1994"/>
    <lineage>
        <taxon>Bacteria</taxon>
        <taxon>Bacillati</taxon>
        <taxon>Actinomycetota</taxon>
        <taxon>Actinomycetes</taxon>
        <taxon>Streptosporangiales</taxon>
        <taxon>Thermomonosporaceae</taxon>
        <taxon>Actinomadura</taxon>
    </lineage>
</organism>
<feature type="domain" description="Aminotransferase class I/classII large" evidence="5">
    <location>
        <begin position="25"/>
        <end position="378"/>
    </location>
</feature>
<proteinExistence type="predicted"/>
<comment type="caution">
    <text evidence="6">The sequence shown here is derived from an EMBL/GenBank/DDBJ whole genome shotgun (WGS) entry which is preliminary data.</text>
</comment>
<dbReference type="CDD" id="cd00609">
    <property type="entry name" value="AAT_like"/>
    <property type="match status" value="1"/>
</dbReference>
<dbReference type="Pfam" id="PF00155">
    <property type="entry name" value="Aminotran_1_2"/>
    <property type="match status" value="1"/>
</dbReference>
<keyword evidence="7" id="KW-1185">Reference proteome</keyword>
<keyword evidence="2 6" id="KW-0032">Aminotransferase</keyword>
<dbReference type="InterPro" id="IPR015422">
    <property type="entry name" value="PyrdxlP-dep_Trfase_small"/>
</dbReference>
<dbReference type="PANTHER" id="PTHR43807:SF20">
    <property type="entry name" value="FI04487P"/>
    <property type="match status" value="1"/>
</dbReference>
<dbReference type="EMBL" id="JBHSON010000020">
    <property type="protein sequence ID" value="MFC5747170.1"/>
    <property type="molecule type" value="Genomic_DNA"/>
</dbReference>
<name>A0ABW1A224_9ACTN</name>
<protein>
    <submittedName>
        <fullName evidence="6">Aminotransferase class I/II-fold pyridoxal phosphate-dependent enzyme</fullName>
    </submittedName>
</protein>
<dbReference type="SUPFAM" id="SSF53383">
    <property type="entry name" value="PLP-dependent transferases"/>
    <property type="match status" value="1"/>
</dbReference>
<dbReference type="InterPro" id="IPR015424">
    <property type="entry name" value="PyrdxlP-dep_Trfase"/>
</dbReference>
<dbReference type="Proteomes" id="UP001596074">
    <property type="component" value="Unassembled WGS sequence"/>
</dbReference>
<evidence type="ECO:0000259" key="5">
    <source>
        <dbReference type="Pfam" id="PF00155"/>
    </source>
</evidence>
<accession>A0ABW1A224</accession>
<comment type="cofactor">
    <cofactor evidence="1">
        <name>pyridoxal 5'-phosphate</name>
        <dbReference type="ChEBI" id="CHEBI:597326"/>
    </cofactor>
</comment>
<dbReference type="GO" id="GO:0008483">
    <property type="term" value="F:transaminase activity"/>
    <property type="evidence" value="ECO:0007669"/>
    <property type="project" value="UniProtKB-KW"/>
</dbReference>
<evidence type="ECO:0000256" key="1">
    <source>
        <dbReference type="ARBA" id="ARBA00001933"/>
    </source>
</evidence>
<dbReference type="Gene3D" id="3.90.1150.10">
    <property type="entry name" value="Aspartate Aminotransferase, domain 1"/>
    <property type="match status" value="1"/>
</dbReference>
<dbReference type="InterPro" id="IPR015421">
    <property type="entry name" value="PyrdxlP-dep_Trfase_major"/>
</dbReference>
<evidence type="ECO:0000256" key="3">
    <source>
        <dbReference type="ARBA" id="ARBA00022679"/>
    </source>
</evidence>
<sequence>MSAVERFGNTIFAEMTELARRTGALDLGQGTPDDPGPPGVLERARGAITEGMNQYPPTRGLPSLREAVARRRAADRGTEYDPEREVLISFGATEAIASALLALCGPGDEVVMFEPFYDSYGAGVALAGARRRVVTLRPGPGRFVFAEDELRAAFGPRTRALVLNSPHNPTGKMFDRRELELIAALCVEHDVVAITDEVYEYLAFGDVPHLSLAALPGMRSRTLAVSSAGKTFCLTGWKIGWLCGPAPLVDAVHAVKQYLTFSGSGPFQAAVAEGLADPGPWLGPYREGLRRRRDLLAGTLAEAGVRCLPSQGTYYLQFDTRSFGYDDAGEFCRDLPRRAGVVAIPSGVFYDSADTGRHLARLSFCKSEATVSAAAGRLADFARALRDGRPDPGAPAPAYL</sequence>
<evidence type="ECO:0000313" key="7">
    <source>
        <dbReference type="Proteomes" id="UP001596074"/>
    </source>
</evidence>
<dbReference type="InterPro" id="IPR051326">
    <property type="entry name" value="Kynurenine-oxoglutarate_AT"/>
</dbReference>
<reference evidence="7" key="1">
    <citation type="journal article" date="2019" name="Int. J. Syst. Evol. Microbiol.">
        <title>The Global Catalogue of Microorganisms (GCM) 10K type strain sequencing project: providing services to taxonomists for standard genome sequencing and annotation.</title>
        <authorList>
            <consortium name="The Broad Institute Genomics Platform"/>
            <consortium name="The Broad Institute Genome Sequencing Center for Infectious Disease"/>
            <person name="Wu L."/>
            <person name="Ma J."/>
        </authorList>
    </citation>
    <scope>NUCLEOTIDE SEQUENCE [LARGE SCALE GENOMIC DNA]</scope>
    <source>
        <strain evidence="7">KCTC 42087</strain>
    </source>
</reference>
<keyword evidence="4" id="KW-0663">Pyridoxal phosphate</keyword>
<keyword evidence="3" id="KW-0808">Transferase</keyword>
<dbReference type="Gene3D" id="3.40.640.10">
    <property type="entry name" value="Type I PLP-dependent aspartate aminotransferase-like (Major domain)"/>
    <property type="match status" value="1"/>
</dbReference>
<evidence type="ECO:0000256" key="4">
    <source>
        <dbReference type="ARBA" id="ARBA00022898"/>
    </source>
</evidence>
<evidence type="ECO:0000256" key="2">
    <source>
        <dbReference type="ARBA" id="ARBA00022576"/>
    </source>
</evidence>
<dbReference type="InterPro" id="IPR004839">
    <property type="entry name" value="Aminotransferase_I/II_large"/>
</dbReference>
<gene>
    <name evidence="6" type="ORF">ACFPZN_16195</name>
</gene>